<dbReference type="RefSeq" id="WP_005259602.1">
    <property type="nucleotide sequence ID" value="NZ_CP009111.1"/>
</dbReference>
<protein>
    <submittedName>
        <fullName evidence="1">Hydrolase</fullName>
    </submittedName>
</protein>
<dbReference type="InterPro" id="IPR050266">
    <property type="entry name" value="AB_hydrolase_sf"/>
</dbReference>
<dbReference type="PATRIC" id="fig|37919.13.peg.2783"/>
<dbReference type="PANTHER" id="PTHR43798">
    <property type="entry name" value="MONOACYLGLYCEROL LIPASE"/>
    <property type="match status" value="1"/>
</dbReference>
<dbReference type="Gene3D" id="3.40.50.1820">
    <property type="entry name" value="alpha/beta hydrolase"/>
    <property type="match status" value="1"/>
</dbReference>
<dbReference type="Pfam" id="PF12697">
    <property type="entry name" value="Abhydrolase_6"/>
    <property type="match status" value="1"/>
</dbReference>
<accession>A0A1B1K467</accession>
<reference evidence="1 2" key="1">
    <citation type="submission" date="2014-07" db="EMBL/GenBank/DDBJ databases">
        <authorList>
            <person name="Zhang J.E."/>
            <person name="Yang H."/>
            <person name="Guo J."/>
            <person name="Deng Z."/>
            <person name="Luo H."/>
            <person name="Luo M."/>
            <person name="Zhao B."/>
        </authorList>
    </citation>
    <scope>NUCLEOTIDE SEQUENCE [LARGE SCALE GENOMIC DNA]</scope>
    <source>
        <strain evidence="1 2">1CP</strain>
    </source>
</reference>
<dbReference type="SUPFAM" id="SSF53474">
    <property type="entry name" value="alpha/beta-Hydrolases"/>
    <property type="match status" value="1"/>
</dbReference>
<keyword evidence="1" id="KW-0378">Hydrolase</keyword>
<gene>
    <name evidence="1" type="ORF">R1CP_13535</name>
</gene>
<evidence type="ECO:0000313" key="1">
    <source>
        <dbReference type="EMBL" id="ANS27413.1"/>
    </source>
</evidence>
<dbReference type="InterPro" id="IPR000073">
    <property type="entry name" value="AB_hydrolase_1"/>
</dbReference>
<organism evidence="1 2">
    <name type="scientific">Rhodococcus opacus</name>
    <name type="common">Nocardia opaca</name>
    <dbReference type="NCBI Taxonomy" id="37919"/>
    <lineage>
        <taxon>Bacteria</taxon>
        <taxon>Bacillati</taxon>
        <taxon>Actinomycetota</taxon>
        <taxon>Actinomycetes</taxon>
        <taxon>Mycobacteriales</taxon>
        <taxon>Nocardiaceae</taxon>
        <taxon>Rhodococcus</taxon>
    </lineage>
</organism>
<proteinExistence type="predicted"/>
<evidence type="ECO:0000313" key="2">
    <source>
        <dbReference type="Proteomes" id="UP000186108"/>
    </source>
</evidence>
<dbReference type="GO" id="GO:0016787">
    <property type="term" value="F:hydrolase activity"/>
    <property type="evidence" value="ECO:0007669"/>
    <property type="project" value="UniProtKB-KW"/>
</dbReference>
<dbReference type="EMBL" id="CP009111">
    <property type="protein sequence ID" value="ANS27413.1"/>
    <property type="molecule type" value="Genomic_DNA"/>
</dbReference>
<name>A0A1B1K467_RHOOP</name>
<dbReference type="Proteomes" id="UP000186108">
    <property type="component" value="Chromosome"/>
</dbReference>
<sequence length="282" mass="29305">MSAVDDFVAAYDALLDDWPVNVTPVDVPTPFGPTRVNVCGPASGAPLLLLPGGGATSTVWIANVAALARSHRVLAVDVMGDVGRSVNDGAPLRTALNLFEWLDAVLDHLEVNASAVVGHSYGAMIALAYALHGSRRVDSLVLLDPTSCFAGMSPRYLLRAVPVLIRPTEKRQRSLIGWETAGAGVDPRWLGVTALGTAAFGRSTLVVPPRPKRDALARLTVHTSVVLAGASRAHDPGRVAANVRRLLPSATVTTIPGATHHALPMAPAAVVDAAILSAGVGR</sequence>
<dbReference type="InterPro" id="IPR029058">
    <property type="entry name" value="AB_hydrolase_fold"/>
</dbReference>
<dbReference type="AlphaFoldDB" id="A0A1B1K467"/>